<evidence type="ECO:0000313" key="1">
    <source>
        <dbReference type="EMBL" id="CAG8523116.1"/>
    </source>
</evidence>
<feature type="non-terminal residue" evidence="1">
    <location>
        <position position="1"/>
    </location>
</feature>
<reference evidence="1" key="1">
    <citation type="submission" date="2021-06" db="EMBL/GenBank/DDBJ databases">
        <authorList>
            <person name="Kallberg Y."/>
            <person name="Tangrot J."/>
            <person name="Rosling A."/>
        </authorList>
    </citation>
    <scope>NUCLEOTIDE SEQUENCE</scope>
    <source>
        <strain evidence="1">AZ414A</strain>
    </source>
</reference>
<dbReference type="Proteomes" id="UP000789706">
    <property type="component" value="Unassembled WGS sequence"/>
</dbReference>
<name>A0A9N9FBS7_9GLOM</name>
<protein>
    <submittedName>
        <fullName evidence="1">3007_t:CDS:1</fullName>
    </submittedName>
</protein>
<dbReference type="OrthoDB" id="5569779at2759"/>
<sequence length="94" mass="11248">EKSTRTKNFLDGYFIYYIKGLERCEKHTEDMKSNNISDRYSRLQVRPEEYEIDLGEKFEKTKNETTRIIKRAFTPGFQLGNSGHDNYDIKEKED</sequence>
<dbReference type="EMBL" id="CAJVPK010000534">
    <property type="protein sequence ID" value="CAG8523116.1"/>
    <property type="molecule type" value="Genomic_DNA"/>
</dbReference>
<comment type="caution">
    <text evidence="1">The sequence shown here is derived from an EMBL/GenBank/DDBJ whole genome shotgun (WGS) entry which is preliminary data.</text>
</comment>
<proteinExistence type="predicted"/>
<dbReference type="AlphaFoldDB" id="A0A9N9FBS7"/>
<gene>
    <name evidence="1" type="ORF">DEBURN_LOCUS5765</name>
</gene>
<evidence type="ECO:0000313" key="2">
    <source>
        <dbReference type="Proteomes" id="UP000789706"/>
    </source>
</evidence>
<organism evidence="1 2">
    <name type="scientific">Diversispora eburnea</name>
    <dbReference type="NCBI Taxonomy" id="1213867"/>
    <lineage>
        <taxon>Eukaryota</taxon>
        <taxon>Fungi</taxon>
        <taxon>Fungi incertae sedis</taxon>
        <taxon>Mucoromycota</taxon>
        <taxon>Glomeromycotina</taxon>
        <taxon>Glomeromycetes</taxon>
        <taxon>Diversisporales</taxon>
        <taxon>Diversisporaceae</taxon>
        <taxon>Diversispora</taxon>
    </lineage>
</organism>
<accession>A0A9N9FBS7</accession>
<keyword evidence="2" id="KW-1185">Reference proteome</keyword>